<name>S2EA51_9ARCH</name>
<reference evidence="1 2" key="1">
    <citation type="journal article" date="2012" name="J. Bacteriol.">
        <title>Genome Sequence of "Candidatus Nitrosoarchaeum limnia" BG20, a Low-Salinity Ammonia-Oxidizing Archaeon from the San Francisco Bay Estuary.</title>
        <authorList>
            <person name="Mosier A.C."/>
            <person name="Allen E.E."/>
            <person name="Kim M."/>
            <person name="Ferriera S."/>
            <person name="Francis C.A."/>
        </authorList>
    </citation>
    <scope>NUCLEOTIDE SEQUENCE [LARGE SCALE GENOMIC DNA]</scope>
    <source>
        <strain evidence="1 2">BG20</strain>
    </source>
</reference>
<feature type="non-terminal residue" evidence="1">
    <location>
        <position position="47"/>
    </location>
</feature>
<dbReference type="Proteomes" id="UP000014065">
    <property type="component" value="Unassembled WGS sequence"/>
</dbReference>
<proteinExistence type="predicted"/>
<comment type="caution">
    <text evidence="1">The sequence shown here is derived from an EMBL/GenBank/DDBJ whole genome shotgun (WGS) entry which is preliminary data.</text>
</comment>
<accession>S2EA51</accession>
<gene>
    <name evidence="1" type="ORF">BG20_I2604</name>
</gene>
<dbReference type="InterPro" id="IPR027417">
    <property type="entry name" value="P-loop_NTPase"/>
</dbReference>
<dbReference type="EMBL" id="AHJG01000074">
    <property type="protein sequence ID" value="EPA06296.1"/>
    <property type="molecule type" value="Genomic_DNA"/>
</dbReference>
<sequence length="47" mass="5370">MKDHEQTYQKNQTPDSALDSLFADFGFTSLTEIQKKASPIILHKKDC</sequence>
<dbReference type="Gene3D" id="3.40.50.300">
    <property type="entry name" value="P-loop containing nucleotide triphosphate hydrolases"/>
    <property type="match status" value="1"/>
</dbReference>
<keyword evidence="2" id="KW-1185">Reference proteome</keyword>
<protein>
    <submittedName>
        <fullName evidence="1">Uncharacterized protein</fullName>
    </submittedName>
</protein>
<organism evidence="1 2">
    <name type="scientific">Candidatus Nitrosarchaeum limnium BG20</name>
    <dbReference type="NCBI Taxonomy" id="859192"/>
    <lineage>
        <taxon>Archaea</taxon>
        <taxon>Nitrososphaerota</taxon>
        <taxon>Nitrososphaeria</taxon>
        <taxon>Nitrosopumilales</taxon>
        <taxon>Nitrosopumilaceae</taxon>
        <taxon>Nitrosarchaeum</taxon>
    </lineage>
</organism>
<dbReference type="AlphaFoldDB" id="S2EA51"/>
<evidence type="ECO:0000313" key="1">
    <source>
        <dbReference type="EMBL" id="EPA06296.1"/>
    </source>
</evidence>
<evidence type="ECO:0000313" key="2">
    <source>
        <dbReference type="Proteomes" id="UP000014065"/>
    </source>
</evidence>